<keyword evidence="3" id="KW-0378">Hydrolase</keyword>
<dbReference type="HOGENOM" id="CLU_070844_0_0_1"/>
<evidence type="ECO:0000259" key="5">
    <source>
        <dbReference type="PROSITE" id="PS50600"/>
    </source>
</evidence>
<accession>W9WCF8</accession>
<dbReference type="InterPro" id="IPR003653">
    <property type="entry name" value="Peptidase_C48_C"/>
</dbReference>
<evidence type="ECO:0000256" key="1">
    <source>
        <dbReference type="ARBA" id="ARBA00005234"/>
    </source>
</evidence>
<dbReference type="GO" id="GO:0006508">
    <property type="term" value="P:proteolysis"/>
    <property type="evidence" value="ECO:0007669"/>
    <property type="project" value="UniProtKB-KW"/>
</dbReference>
<dbReference type="GO" id="GO:0008234">
    <property type="term" value="F:cysteine-type peptidase activity"/>
    <property type="evidence" value="ECO:0007669"/>
    <property type="project" value="InterPro"/>
</dbReference>
<gene>
    <name evidence="6" type="ORF">A1O5_12660</name>
</gene>
<dbReference type="AlphaFoldDB" id="W9WCF8"/>
<reference evidence="6 7" key="1">
    <citation type="submission" date="2013-03" db="EMBL/GenBank/DDBJ databases">
        <title>The Genome Sequence of Cladophialophora psammophila CBS 110553.</title>
        <authorList>
            <consortium name="The Broad Institute Genomics Platform"/>
            <person name="Cuomo C."/>
            <person name="de Hoog S."/>
            <person name="Gorbushina A."/>
            <person name="Walker B."/>
            <person name="Young S.K."/>
            <person name="Zeng Q."/>
            <person name="Gargeya S."/>
            <person name="Fitzgerald M."/>
            <person name="Haas B."/>
            <person name="Abouelleil A."/>
            <person name="Allen A.W."/>
            <person name="Alvarado L."/>
            <person name="Arachchi H.M."/>
            <person name="Berlin A.M."/>
            <person name="Chapman S.B."/>
            <person name="Gainer-Dewar J."/>
            <person name="Goldberg J."/>
            <person name="Griggs A."/>
            <person name="Gujja S."/>
            <person name="Hansen M."/>
            <person name="Howarth C."/>
            <person name="Imamovic A."/>
            <person name="Ireland A."/>
            <person name="Larimer J."/>
            <person name="McCowan C."/>
            <person name="Murphy C."/>
            <person name="Pearson M."/>
            <person name="Poon T.W."/>
            <person name="Priest M."/>
            <person name="Roberts A."/>
            <person name="Saif S."/>
            <person name="Shea T."/>
            <person name="Sisk P."/>
            <person name="Sykes S."/>
            <person name="Wortman J."/>
            <person name="Nusbaum C."/>
            <person name="Birren B."/>
        </authorList>
    </citation>
    <scope>NUCLEOTIDE SEQUENCE [LARGE SCALE GENOMIC DNA]</scope>
    <source>
        <strain evidence="6 7">CBS 110553</strain>
    </source>
</reference>
<name>W9WCF8_9EURO</name>
<dbReference type="SUPFAM" id="SSF54001">
    <property type="entry name" value="Cysteine proteinases"/>
    <property type="match status" value="1"/>
</dbReference>
<evidence type="ECO:0000313" key="6">
    <source>
        <dbReference type="EMBL" id="EXJ56204.1"/>
    </source>
</evidence>
<feature type="domain" description="Ubiquitin-like protease family profile" evidence="5">
    <location>
        <begin position="91"/>
        <end position="259"/>
    </location>
</feature>
<comment type="similarity">
    <text evidence="1">Belongs to the peptidase C48 family.</text>
</comment>
<dbReference type="Pfam" id="PF02902">
    <property type="entry name" value="Peptidase_C48"/>
    <property type="match status" value="1"/>
</dbReference>
<dbReference type="Gene3D" id="3.40.395.10">
    <property type="entry name" value="Adenoviral Proteinase, Chain A"/>
    <property type="match status" value="1"/>
</dbReference>
<dbReference type="GO" id="GO:0019783">
    <property type="term" value="F:ubiquitin-like protein peptidase activity"/>
    <property type="evidence" value="ECO:0007669"/>
    <property type="project" value="UniProtKB-ARBA"/>
</dbReference>
<comment type="caution">
    <text evidence="6">The sequence shown here is derived from an EMBL/GenBank/DDBJ whole genome shotgun (WGS) entry which is preliminary data.</text>
</comment>
<dbReference type="OrthoDB" id="5084510at2759"/>
<evidence type="ECO:0000313" key="7">
    <source>
        <dbReference type="Proteomes" id="UP000019471"/>
    </source>
</evidence>
<protein>
    <recommendedName>
        <fullName evidence="5">Ubiquitin-like protease family profile domain-containing protein</fullName>
    </recommendedName>
</protein>
<keyword evidence="7" id="KW-1185">Reference proteome</keyword>
<dbReference type="RefSeq" id="XP_007751419.1">
    <property type="nucleotide sequence ID" value="XM_007753229.1"/>
</dbReference>
<evidence type="ECO:0000256" key="4">
    <source>
        <dbReference type="SAM" id="MobiDB-lite"/>
    </source>
</evidence>
<dbReference type="InterPro" id="IPR038765">
    <property type="entry name" value="Papain-like_cys_pep_sf"/>
</dbReference>
<keyword evidence="2" id="KW-0645">Protease</keyword>
<dbReference type="EMBL" id="AMGX01000036">
    <property type="protein sequence ID" value="EXJ56204.1"/>
    <property type="molecule type" value="Genomic_DNA"/>
</dbReference>
<evidence type="ECO:0000256" key="3">
    <source>
        <dbReference type="ARBA" id="ARBA00022801"/>
    </source>
</evidence>
<dbReference type="GeneID" id="19197346"/>
<dbReference type="eggNOG" id="ENOG502T439">
    <property type="taxonomic scope" value="Eukaryota"/>
</dbReference>
<dbReference type="STRING" id="1182543.W9WCF8"/>
<proteinExistence type="inferred from homology"/>
<dbReference type="Proteomes" id="UP000019471">
    <property type="component" value="Unassembled WGS sequence"/>
</dbReference>
<organism evidence="6 7">
    <name type="scientific">Cladophialophora psammophila CBS 110553</name>
    <dbReference type="NCBI Taxonomy" id="1182543"/>
    <lineage>
        <taxon>Eukaryota</taxon>
        <taxon>Fungi</taxon>
        <taxon>Dikarya</taxon>
        <taxon>Ascomycota</taxon>
        <taxon>Pezizomycotina</taxon>
        <taxon>Eurotiomycetes</taxon>
        <taxon>Chaetothyriomycetidae</taxon>
        <taxon>Chaetothyriales</taxon>
        <taxon>Herpotrichiellaceae</taxon>
        <taxon>Cladophialophora</taxon>
    </lineage>
</organism>
<sequence length="338" mass="38329">MKLLQILGPQLELLVNKGQPNLHAIYDALCQEKLVSQQELQELRVTFALDSDPMPKGSLDTAVRGLIRDVSSRVLGKRKFEDIDAVTVNKIPVSCDIFEKLRNGRWLNDDIINLAMNISDKPSFVKHGYSVPLDEVGKTRTTKPIEKPLAAWARRIDRLRKQARDIFGDTIHPVYFCPLNHNNNHFTLLEVNDREKVIRHYDSMADQTITEGRFTLTRVAQLVEEEFADLGYAYSEAPTPQQTDGWSCGIRVVWNFTRLSNGLPIGGWDAVLEPERMIMELVEGLRACVETNAMGKYTEDPSESSSDSENRSKKARNLSPPGHPQRKTSRKATNRDSR</sequence>
<evidence type="ECO:0000256" key="2">
    <source>
        <dbReference type="ARBA" id="ARBA00022670"/>
    </source>
</evidence>
<feature type="region of interest" description="Disordered" evidence="4">
    <location>
        <begin position="296"/>
        <end position="338"/>
    </location>
</feature>
<dbReference type="PROSITE" id="PS50600">
    <property type="entry name" value="ULP_PROTEASE"/>
    <property type="match status" value="1"/>
</dbReference>